<organism evidence="2 3">
    <name type="scientific">Capsella rubella</name>
    <dbReference type="NCBI Taxonomy" id="81985"/>
    <lineage>
        <taxon>Eukaryota</taxon>
        <taxon>Viridiplantae</taxon>
        <taxon>Streptophyta</taxon>
        <taxon>Embryophyta</taxon>
        <taxon>Tracheophyta</taxon>
        <taxon>Spermatophyta</taxon>
        <taxon>Magnoliopsida</taxon>
        <taxon>eudicotyledons</taxon>
        <taxon>Gunneridae</taxon>
        <taxon>Pentapetalae</taxon>
        <taxon>rosids</taxon>
        <taxon>malvids</taxon>
        <taxon>Brassicales</taxon>
        <taxon>Brassicaceae</taxon>
        <taxon>Camelineae</taxon>
        <taxon>Capsella</taxon>
    </lineage>
</organism>
<dbReference type="InterPro" id="IPR044514">
    <property type="entry name" value="VIN3-like"/>
</dbReference>
<dbReference type="AlphaFoldDB" id="R0G7Z0"/>
<dbReference type="eggNOG" id="ENOG502QR8D">
    <property type="taxonomic scope" value="Eukaryota"/>
</dbReference>
<dbReference type="GO" id="GO:0010048">
    <property type="term" value="P:vernalization response"/>
    <property type="evidence" value="ECO:0007669"/>
    <property type="project" value="InterPro"/>
</dbReference>
<dbReference type="GO" id="GO:0040029">
    <property type="term" value="P:epigenetic regulation of gene expression"/>
    <property type="evidence" value="ECO:0007669"/>
    <property type="project" value="InterPro"/>
</dbReference>
<reference evidence="3" key="1">
    <citation type="journal article" date="2013" name="Nat. Genet.">
        <title>The Capsella rubella genome and the genomic consequences of rapid mating system evolution.</title>
        <authorList>
            <person name="Slotte T."/>
            <person name="Hazzouri K.M."/>
            <person name="Agren J.A."/>
            <person name="Koenig D."/>
            <person name="Maumus F."/>
            <person name="Guo Y.L."/>
            <person name="Steige K."/>
            <person name="Platts A.E."/>
            <person name="Escobar J.S."/>
            <person name="Newman L.K."/>
            <person name="Wang W."/>
            <person name="Mandakova T."/>
            <person name="Vello E."/>
            <person name="Smith L.M."/>
            <person name="Henz S.R."/>
            <person name="Steffen J."/>
            <person name="Takuno S."/>
            <person name="Brandvain Y."/>
            <person name="Coop G."/>
            <person name="Andolfatto P."/>
            <person name="Hu T.T."/>
            <person name="Blanchette M."/>
            <person name="Clark R.M."/>
            <person name="Quesneville H."/>
            <person name="Nordborg M."/>
            <person name="Gaut B.S."/>
            <person name="Lysak M.A."/>
            <person name="Jenkins J."/>
            <person name="Grimwood J."/>
            <person name="Chapman J."/>
            <person name="Prochnik S."/>
            <person name="Shu S."/>
            <person name="Rokhsar D."/>
            <person name="Schmutz J."/>
            <person name="Weigel D."/>
            <person name="Wright S.I."/>
        </authorList>
    </citation>
    <scope>NUCLEOTIDE SEQUENCE [LARGE SCALE GENOMIC DNA]</scope>
    <source>
        <strain evidence="3">cv. Monte Gargano</strain>
    </source>
</reference>
<protein>
    <recommendedName>
        <fullName evidence="1">VIN3-like C-terminal domain-containing protein</fullName>
    </recommendedName>
</protein>
<dbReference type="InterPro" id="IPR056990">
    <property type="entry name" value="VIN3-like_C"/>
</dbReference>
<dbReference type="Proteomes" id="UP000029121">
    <property type="component" value="Unassembled WGS sequence"/>
</dbReference>
<dbReference type="STRING" id="81985.R0G7Z0"/>
<dbReference type="Pfam" id="PF23380">
    <property type="entry name" value="VIN3_C"/>
    <property type="match status" value="1"/>
</dbReference>
<sequence length="164" mass="18784">MKKQKLMDKHKHKVSLNQHNQLEYNQPDDLAEELHVFNRSDEIKNRQARNEKAVNFNNGDHSANRGSESGLEHCVKVIRQLECSGHIDKNFRQKFLTWYSLRATSQEIRVVKIFIDTFIDDPMALAEQLTDTFEDRVSIKRSGNGGSGGASAVVPSGFCMKLWH</sequence>
<keyword evidence="3" id="KW-1185">Reference proteome</keyword>
<evidence type="ECO:0000313" key="3">
    <source>
        <dbReference type="Proteomes" id="UP000029121"/>
    </source>
</evidence>
<proteinExistence type="predicted"/>
<dbReference type="EMBL" id="KB870807">
    <property type="protein sequence ID" value="EOA31601.1"/>
    <property type="molecule type" value="Genomic_DNA"/>
</dbReference>
<accession>R0G7Z0</accession>
<dbReference type="PANTHER" id="PTHR46286">
    <property type="entry name" value="VIN3-LIKE PROTEIN 2-RELATED"/>
    <property type="match status" value="1"/>
</dbReference>
<name>R0G7Z0_9BRAS</name>
<gene>
    <name evidence="2" type="ORF">CARUB_v10014798mg</name>
</gene>
<evidence type="ECO:0000259" key="1">
    <source>
        <dbReference type="Pfam" id="PF23380"/>
    </source>
</evidence>
<feature type="domain" description="VIN3-like C-terminal" evidence="1">
    <location>
        <begin position="69"/>
        <end position="140"/>
    </location>
</feature>
<evidence type="ECO:0000313" key="2">
    <source>
        <dbReference type="EMBL" id="EOA31601.1"/>
    </source>
</evidence>
<dbReference type="PANTHER" id="PTHR46286:SF2">
    <property type="entry name" value="VIN3-LIKE PROTEIN 2"/>
    <property type="match status" value="1"/>
</dbReference>